<dbReference type="RefSeq" id="XP_006824433.1">
    <property type="nucleotide sequence ID" value="XM_006824370.1"/>
</dbReference>
<dbReference type="InterPro" id="IPR018378">
    <property type="entry name" value="C-type_lectin_CS"/>
</dbReference>
<organism evidence="3 4">
    <name type="scientific">Saccoglossus kowalevskii</name>
    <name type="common">Acorn worm</name>
    <dbReference type="NCBI Taxonomy" id="10224"/>
    <lineage>
        <taxon>Eukaryota</taxon>
        <taxon>Metazoa</taxon>
        <taxon>Hemichordata</taxon>
        <taxon>Enteropneusta</taxon>
        <taxon>Harrimaniidae</taxon>
        <taxon>Saccoglossus</taxon>
    </lineage>
</organism>
<dbReference type="InterPro" id="IPR001304">
    <property type="entry name" value="C-type_lectin-like"/>
</dbReference>
<keyword evidence="3" id="KW-1185">Reference proteome</keyword>
<dbReference type="PROSITE" id="PS50041">
    <property type="entry name" value="C_TYPE_LECTIN_2"/>
    <property type="match status" value="1"/>
</dbReference>
<dbReference type="Pfam" id="PF00059">
    <property type="entry name" value="Lectin_C"/>
    <property type="match status" value="1"/>
</dbReference>
<dbReference type="PANTHER" id="PTHR22801:SF63">
    <property type="entry name" value="C-TYPE LECTIN DOMAIN-CONTAINING PROTEIN"/>
    <property type="match status" value="1"/>
</dbReference>
<dbReference type="Gene3D" id="3.10.100.10">
    <property type="entry name" value="Mannose-Binding Protein A, subunit A"/>
    <property type="match status" value="1"/>
</dbReference>
<dbReference type="PANTHER" id="PTHR22801">
    <property type="entry name" value="LITHOSTATHINE"/>
    <property type="match status" value="1"/>
</dbReference>
<dbReference type="InterPro" id="IPR050801">
    <property type="entry name" value="Ca-Dep_Lectins_ImmuneDev"/>
</dbReference>
<protein>
    <submittedName>
        <fullName evidence="4">Perlucin-like protein-like</fullName>
    </submittedName>
</protein>
<proteinExistence type="predicted"/>
<reference evidence="4" key="1">
    <citation type="submission" date="2025-08" db="UniProtKB">
        <authorList>
            <consortium name="RefSeq"/>
        </authorList>
    </citation>
    <scope>IDENTIFICATION</scope>
    <source>
        <tissue evidence="4">Testes</tissue>
    </source>
</reference>
<dbReference type="InterPro" id="IPR016187">
    <property type="entry name" value="CTDL_fold"/>
</dbReference>
<accession>A0ABM0MWP2</accession>
<dbReference type="Proteomes" id="UP000694865">
    <property type="component" value="Unplaced"/>
</dbReference>
<sequence>MDIPCCCKITNTTCDGSRYFEVNTDEVDWSTANASCEERGGKLAKLDTETSNTYVANYIKYNNLDDEVRGGFWIGLNDIDNEGTFGWLDGSVLEAGVYNNWGGGEPNNKSDRQHCVHLWKKRAFQWYDAYCTSNKGYICEYNALCE</sequence>
<evidence type="ECO:0000313" key="4">
    <source>
        <dbReference type="RefSeq" id="XP_006824433.1"/>
    </source>
</evidence>
<evidence type="ECO:0000256" key="1">
    <source>
        <dbReference type="ARBA" id="ARBA00023157"/>
    </source>
</evidence>
<dbReference type="SUPFAM" id="SSF56436">
    <property type="entry name" value="C-type lectin-like"/>
    <property type="match status" value="1"/>
</dbReference>
<name>A0ABM0MWP2_SACKO</name>
<dbReference type="CDD" id="cd00037">
    <property type="entry name" value="CLECT"/>
    <property type="match status" value="1"/>
</dbReference>
<evidence type="ECO:0000313" key="3">
    <source>
        <dbReference type="Proteomes" id="UP000694865"/>
    </source>
</evidence>
<dbReference type="SMART" id="SM00034">
    <property type="entry name" value="CLECT"/>
    <property type="match status" value="1"/>
</dbReference>
<dbReference type="PROSITE" id="PS00615">
    <property type="entry name" value="C_TYPE_LECTIN_1"/>
    <property type="match status" value="1"/>
</dbReference>
<evidence type="ECO:0000259" key="2">
    <source>
        <dbReference type="PROSITE" id="PS50041"/>
    </source>
</evidence>
<feature type="domain" description="C-type lectin" evidence="2">
    <location>
        <begin position="15"/>
        <end position="140"/>
    </location>
</feature>
<dbReference type="GeneID" id="102808851"/>
<keyword evidence="1" id="KW-1015">Disulfide bond</keyword>
<dbReference type="InterPro" id="IPR016186">
    <property type="entry name" value="C-type_lectin-like/link_sf"/>
</dbReference>
<gene>
    <name evidence="4" type="primary">LOC102808851</name>
</gene>